<feature type="transmembrane region" description="Helical" evidence="5">
    <location>
        <begin position="475"/>
        <end position="496"/>
    </location>
</feature>
<dbReference type="PANTHER" id="PTHR21041">
    <property type="entry name" value="DENDRITIC CELL-SPECIFIC TRANSMEMBRANE PROTEIN"/>
    <property type="match status" value="1"/>
</dbReference>
<proteinExistence type="predicted"/>
<evidence type="ECO:0000256" key="5">
    <source>
        <dbReference type="SAM" id="Phobius"/>
    </source>
</evidence>
<comment type="caution">
    <text evidence="7">The sequence shown here is derived from an EMBL/GenBank/DDBJ whole genome shotgun (WGS) entry which is preliminary data.</text>
</comment>
<dbReference type="Pfam" id="PF26039">
    <property type="entry name" value="Dcst2"/>
    <property type="match status" value="1"/>
</dbReference>
<feature type="transmembrane region" description="Helical" evidence="5">
    <location>
        <begin position="70"/>
        <end position="89"/>
    </location>
</feature>
<evidence type="ECO:0000256" key="2">
    <source>
        <dbReference type="ARBA" id="ARBA00022692"/>
    </source>
</evidence>
<keyword evidence="2 5" id="KW-0812">Transmembrane</keyword>
<dbReference type="InterPro" id="IPR012858">
    <property type="entry name" value="DC_STAMP-like"/>
</dbReference>
<name>A0A7K8TDV8_9AVES</name>
<accession>A0A7K8TDV8</accession>
<feature type="transmembrane region" description="Helical" evidence="5">
    <location>
        <begin position="30"/>
        <end position="50"/>
    </location>
</feature>
<organism evidence="7 8">
    <name type="scientific">Nyctibius bracteatus</name>
    <name type="common">Rufous potoo</name>
    <dbReference type="NCBI Taxonomy" id="48426"/>
    <lineage>
        <taxon>Eukaryota</taxon>
        <taxon>Metazoa</taxon>
        <taxon>Chordata</taxon>
        <taxon>Craniata</taxon>
        <taxon>Vertebrata</taxon>
        <taxon>Euteleostomi</taxon>
        <taxon>Archelosauria</taxon>
        <taxon>Archosauria</taxon>
        <taxon>Dinosauria</taxon>
        <taxon>Saurischia</taxon>
        <taxon>Theropoda</taxon>
        <taxon>Coelurosauria</taxon>
        <taxon>Aves</taxon>
        <taxon>Neognathae</taxon>
        <taxon>Neoaves</taxon>
        <taxon>Strisores</taxon>
        <taxon>Caprimulgiformes</taxon>
        <taxon>Nyctibiidae</taxon>
        <taxon>Nyctibius</taxon>
    </lineage>
</organism>
<reference evidence="7 8" key="1">
    <citation type="submission" date="2019-09" db="EMBL/GenBank/DDBJ databases">
        <title>Bird 10,000 Genomes (B10K) Project - Family phase.</title>
        <authorList>
            <person name="Zhang G."/>
        </authorList>
    </citation>
    <scope>NUCLEOTIDE SEQUENCE [LARGE SCALE GENOMIC DNA]</scope>
    <source>
        <strain evidence="7">B10K-CU-031-10</strain>
        <tissue evidence="7">Muscle</tissue>
    </source>
</reference>
<gene>
    <name evidence="7" type="primary">Dcst2</name>
    <name evidence="7" type="ORF">NYCBRA_R05208</name>
</gene>
<evidence type="ECO:0000256" key="4">
    <source>
        <dbReference type="ARBA" id="ARBA00023136"/>
    </source>
</evidence>
<dbReference type="AlphaFoldDB" id="A0A7K8TDV8"/>
<keyword evidence="3 5" id="KW-1133">Transmembrane helix</keyword>
<protein>
    <submittedName>
        <fullName evidence="7">DCST2 protein</fullName>
    </submittedName>
</protein>
<evidence type="ECO:0000313" key="7">
    <source>
        <dbReference type="EMBL" id="NXF40439.1"/>
    </source>
</evidence>
<feature type="non-terminal residue" evidence="7">
    <location>
        <position position="1"/>
    </location>
</feature>
<feature type="transmembrane region" description="Helical" evidence="5">
    <location>
        <begin position="202"/>
        <end position="233"/>
    </location>
</feature>
<dbReference type="Proteomes" id="UP000538472">
    <property type="component" value="Unassembled WGS sequence"/>
</dbReference>
<comment type="subcellular location">
    <subcellularLocation>
        <location evidence="1">Membrane</location>
        <topology evidence="1">Multi-pass membrane protein</topology>
    </subcellularLocation>
</comment>
<feature type="transmembrane region" description="Helical" evidence="5">
    <location>
        <begin position="6"/>
        <end position="23"/>
    </location>
</feature>
<dbReference type="EMBL" id="VWZB01002604">
    <property type="protein sequence ID" value="NXF40439.1"/>
    <property type="molecule type" value="Genomic_DNA"/>
</dbReference>
<keyword evidence="4 5" id="KW-0472">Membrane</keyword>
<feature type="transmembrane region" description="Helical" evidence="5">
    <location>
        <begin position="297"/>
        <end position="316"/>
    </location>
</feature>
<dbReference type="Pfam" id="PF07782">
    <property type="entry name" value="DC_STAMP"/>
    <property type="match status" value="1"/>
</dbReference>
<dbReference type="PANTHER" id="PTHR21041:SF6">
    <property type="entry name" value="DC-STAMP DOMAIN-CONTAINING PROTEIN 2"/>
    <property type="match status" value="1"/>
</dbReference>
<feature type="non-terminal residue" evidence="7">
    <location>
        <position position="580"/>
    </location>
</feature>
<evidence type="ECO:0000256" key="3">
    <source>
        <dbReference type="ARBA" id="ARBA00022989"/>
    </source>
</evidence>
<evidence type="ECO:0000256" key="1">
    <source>
        <dbReference type="ARBA" id="ARBA00004141"/>
    </source>
</evidence>
<dbReference type="InterPro" id="IPR051856">
    <property type="entry name" value="CSR-E3_Ligase_Protein"/>
</dbReference>
<evidence type="ECO:0000313" key="8">
    <source>
        <dbReference type="Proteomes" id="UP000538472"/>
    </source>
</evidence>
<evidence type="ECO:0000259" key="6">
    <source>
        <dbReference type="Pfam" id="PF07782"/>
    </source>
</evidence>
<feature type="domain" description="Dendritic cell-specific transmembrane protein-like" evidence="6">
    <location>
        <begin position="329"/>
        <end position="514"/>
    </location>
</feature>
<sequence>RSAGSFVLGLALASVYGALMLLAQGHNVRYCLITTISLGAGLGLGMAFSVKVRLSVLLSLPHIFTREGKMLMLLLALGLAVQGPCTNILHNFSRAAESLSCGAELALNQTAERMHRAEEPLLKMLSKIKDISQKAKTVGDQVRKFFRSIMDSVSYVARALRHVWQWLANIGHVCNKELGTPYRRCIRLFDEAKDNCERTIPFLYFLCYIIVAFKPLCGLANVGLLFCIIPHYIQSFLSRKVADPLEKALDRVRREFEFNITAIHRFDISLNASKSLGEVALDIMKGVRLHLEPTRRFLGLFTHISLFAIVFIYIQALRYRRRYLKDDTFDNVYITQRFVELDLLRAEMDRPTVLPLTAWESRRYIPPGALWLSRKERRNYGLQLVGVLRHVLLGISIVLADYSLFWLLDLIRHQLRGEIVARAPAVMGIRVSGTGYGSEVYRDLVSAFDVLQQGNVSVLSQRCLLQPVEPDYNTYLTMGILYGTCLFIAIFGSYVARLRRLVCAAYYPNREQVRPPTISLHPLNNRPPSPLSPLHQERTTFLHSTILARRAGLAHALFRDATRNTADAKQGDLLLFLTSK</sequence>
<keyword evidence="8" id="KW-1185">Reference proteome</keyword>
<feature type="transmembrane region" description="Helical" evidence="5">
    <location>
        <begin position="380"/>
        <end position="400"/>
    </location>
</feature>
<dbReference type="GO" id="GO:0016020">
    <property type="term" value="C:membrane"/>
    <property type="evidence" value="ECO:0007669"/>
    <property type="project" value="UniProtKB-SubCell"/>
</dbReference>